<keyword evidence="8" id="KW-0378">Hydrolase</keyword>
<dbReference type="Pfam" id="PF14509">
    <property type="entry name" value="GH97_C"/>
    <property type="match status" value="1"/>
</dbReference>
<dbReference type="InterPro" id="IPR052720">
    <property type="entry name" value="Glycosyl_hydrolase_97"/>
</dbReference>
<sequence length="670" mass="76215">MIMIKKLILPALLLSISIGNAQGTKTKSYELASPTGKNKIQFQLVDSAPKYAVSHGKTQLITPSDMGFTLKNNEDFSKKFDIIKVENSTFDETWEQVWGEKKKIRNHYNQMVVKLQQKSNEKRKLEIQFRAYDDGIAFRYVYPKQGTKDSIFIMDEKTTFNLKEDGKAWWIPANRENRDEYLFKDAPVSTLDTVLTPLTIESKSGLALSFHEANLTDFASMTLVNTTGTQLKSDLVPWSDGVKVRVKDMFTSSWRTLQIGEKPGDLITSYLILNLNEPNKLANTSYFKPYKYFGIWWGMHIGKYSFWESPIQGATTKRAEEYMDFTAKQGFHHLLIEGWNKGWTPAWYENKMHMFSFTKSADNFDLEKVVEYGNKKGVALIGYHETGSNLINYLKEVDDAFALYKKLGMHSVKIGHVGSKLNMKENHFGQFGVNYFRYILEKAAQYDLAVLYHESIKDTGERRTFPNMVSREAARGQEYNAWSEGNPPNHLTIIPFTRLLSGPMDFTPGIFDVEVKQGYPGKRVHGTTAQQLALYVTIYAPIQMMADLPENYEGKPALQFLKDVPTDWEDTKVLEGKIGEYITTVRKDRNSADWYLGTITNEKARDVEVSLSFLDKNASYEAQIYADAEGTDETHNPSAVAISKKTVKASDVLKLHLGGAGGTAIRFKKL</sequence>
<dbReference type="InterPro" id="IPR029486">
    <property type="entry name" value="GH97_N"/>
</dbReference>
<dbReference type="Gene3D" id="2.70.98.10">
    <property type="match status" value="1"/>
</dbReference>
<evidence type="ECO:0000259" key="5">
    <source>
        <dbReference type="Pfam" id="PF10566"/>
    </source>
</evidence>
<dbReference type="InterPro" id="IPR014718">
    <property type="entry name" value="GH-type_carb-bd"/>
</dbReference>
<keyword evidence="4" id="KW-0732">Signal</keyword>
<dbReference type="InterPro" id="IPR013785">
    <property type="entry name" value="Aldolase_TIM"/>
</dbReference>
<dbReference type="InterPro" id="IPR029483">
    <property type="entry name" value="GH97_C"/>
</dbReference>
<dbReference type="Pfam" id="PF14508">
    <property type="entry name" value="GH97_N"/>
    <property type="match status" value="1"/>
</dbReference>
<feature type="domain" description="Glycosyl-hydrolase 97 N-terminal" evidence="6">
    <location>
        <begin position="31"/>
        <end position="278"/>
    </location>
</feature>
<organism evidence="8 9">
    <name type="scientific">Flavobacterium granuli</name>
    <dbReference type="NCBI Taxonomy" id="280093"/>
    <lineage>
        <taxon>Bacteria</taxon>
        <taxon>Pseudomonadati</taxon>
        <taxon>Bacteroidota</taxon>
        <taxon>Flavobacteriia</taxon>
        <taxon>Flavobacteriales</taxon>
        <taxon>Flavobacteriaceae</taxon>
        <taxon>Flavobacterium</taxon>
    </lineage>
</organism>
<dbReference type="Gene3D" id="3.20.20.70">
    <property type="entry name" value="Aldolase class I"/>
    <property type="match status" value="1"/>
</dbReference>
<comment type="subunit">
    <text evidence="2">Monomer.</text>
</comment>
<protein>
    <submittedName>
        <fullName evidence="8">Alpha-glucosidase</fullName>
        <ecNumber evidence="8">3.2.1.20</ecNumber>
    </submittedName>
</protein>
<feature type="chain" id="PRO_5046353256" evidence="4">
    <location>
        <begin position="22"/>
        <end position="670"/>
    </location>
</feature>
<keyword evidence="8" id="KW-0326">Glycosidase</keyword>
<evidence type="ECO:0000256" key="2">
    <source>
        <dbReference type="ARBA" id="ARBA00011245"/>
    </source>
</evidence>
<dbReference type="Proteomes" id="UP001261871">
    <property type="component" value="Unassembled WGS sequence"/>
</dbReference>
<evidence type="ECO:0000313" key="8">
    <source>
        <dbReference type="EMBL" id="MDR6845282.1"/>
    </source>
</evidence>
<feature type="domain" description="Glycosyl-hydrolase 97 C-terminal oligomerisation" evidence="7">
    <location>
        <begin position="567"/>
        <end position="668"/>
    </location>
</feature>
<dbReference type="EC" id="3.2.1.20" evidence="8"/>
<dbReference type="InterPro" id="IPR019563">
    <property type="entry name" value="GH97_catalytic"/>
</dbReference>
<evidence type="ECO:0000259" key="7">
    <source>
        <dbReference type="Pfam" id="PF14509"/>
    </source>
</evidence>
<keyword evidence="9" id="KW-1185">Reference proteome</keyword>
<evidence type="ECO:0000313" key="9">
    <source>
        <dbReference type="Proteomes" id="UP001261871"/>
    </source>
</evidence>
<dbReference type="PANTHER" id="PTHR35803">
    <property type="entry name" value="GLUCAN 1,4-ALPHA-GLUCOSIDASE SUSB-RELATED"/>
    <property type="match status" value="1"/>
</dbReference>
<evidence type="ECO:0000256" key="3">
    <source>
        <dbReference type="ARBA" id="ARBA00022837"/>
    </source>
</evidence>
<name>A0ABU1S2M5_9FLAO</name>
<evidence type="ECO:0000259" key="6">
    <source>
        <dbReference type="Pfam" id="PF14508"/>
    </source>
</evidence>
<dbReference type="PANTHER" id="PTHR35803:SF1">
    <property type="entry name" value="GLUCAN 1,4-ALPHA-GLUCOSIDASE SUSB"/>
    <property type="match status" value="1"/>
</dbReference>
<feature type="signal peptide" evidence="4">
    <location>
        <begin position="1"/>
        <end position="21"/>
    </location>
</feature>
<comment type="cofactor">
    <cofactor evidence="1">
        <name>Ca(2+)</name>
        <dbReference type="ChEBI" id="CHEBI:29108"/>
    </cofactor>
</comment>
<accession>A0ABU1S2M5</accession>
<comment type="caution">
    <text evidence="8">The sequence shown here is derived from an EMBL/GenBank/DDBJ whole genome shotgun (WGS) entry which is preliminary data.</text>
</comment>
<dbReference type="Pfam" id="PF10566">
    <property type="entry name" value="Glyco_hydro_97"/>
    <property type="match status" value="1"/>
</dbReference>
<proteinExistence type="predicted"/>
<dbReference type="GO" id="GO:0004558">
    <property type="term" value="F:alpha-1,4-glucosidase activity"/>
    <property type="evidence" value="ECO:0007669"/>
    <property type="project" value="UniProtKB-EC"/>
</dbReference>
<feature type="domain" description="Glycosyl-hydrolase 97 catalytic" evidence="5">
    <location>
        <begin position="296"/>
        <end position="474"/>
    </location>
</feature>
<reference evidence="8 9" key="1">
    <citation type="submission" date="2023-07" db="EMBL/GenBank/DDBJ databases">
        <title>Sorghum-associated microbial communities from plants grown in Nebraska, USA.</title>
        <authorList>
            <person name="Schachtman D."/>
        </authorList>
    </citation>
    <scope>NUCLEOTIDE SEQUENCE [LARGE SCALE GENOMIC DNA]</scope>
    <source>
        <strain evidence="8 9">BE124</strain>
    </source>
</reference>
<keyword evidence="3" id="KW-0106">Calcium</keyword>
<evidence type="ECO:0000256" key="1">
    <source>
        <dbReference type="ARBA" id="ARBA00001913"/>
    </source>
</evidence>
<dbReference type="EMBL" id="JAVDTX010000004">
    <property type="protein sequence ID" value="MDR6845282.1"/>
    <property type="molecule type" value="Genomic_DNA"/>
</dbReference>
<gene>
    <name evidence="8" type="ORF">J2W95_001989</name>
</gene>
<evidence type="ECO:0000256" key="4">
    <source>
        <dbReference type="SAM" id="SignalP"/>
    </source>
</evidence>